<protein>
    <submittedName>
        <fullName evidence="1">Uncharacterized protein</fullName>
    </submittedName>
</protein>
<accession>A0ACB8ZKL5</accession>
<comment type="caution">
    <text evidence="1">The sequence shown here is derived from an EMBL/GenBank/DDBJ whole genome shotgun (WGS) entry which is preliminary data.</text>
</comment>
<evidence type="ECO:0000313" key="1">
    <source>
        <dbReference type="EMBL" id="KAI3698173.1"/>
    </source>
</evidence>
<dbReference type="Proteomes" id="UP001055879">
    <property type="component" value="Linkage Group LG10"/>
</dbReference>
<reference evidence="1 2" key="2">
    <citation type="journal article" date="2022" name="Mol. Ecol. Resour.">
        <title>The genomes of chicory, endive, great burdock and yacon provide insights into Asteraceae paleo-polyploidization history and plant inulin production.</title>
        <authorList>
            <person name="Fan W."/>
            <person name="Wang S."/>
            <person name="Wang H."/>
            <person name="Wang A."/>
            <person name="Jiang F."/>
            <person name="Liu H."/>
            <person name="Zhao H."/>
            <person name="Xu D."/>
            <person name="Zhang Y."/>
        </authorList>
    </citation>
    <scope>NUCLEOTIDE SEQUENCE [LARGE SCALE GENOMIC DNA]</scope>
    <source>
        <strain evidence="2">cv. Niubang</strain>
    </source>
</reference>
<gene>
    <name evidence="1" type="ORF">L6452_31285</name>
</gene>
<organism evidence="1 2">
    <name type="scientific">Arctium lappa</name>
    <name type="common">Greater burdock</name>
    <name type="synonym">Lappa major</name>
    <dbReference type="NCBI Taxonomy" id="4217"/>
    <lineage>
        <taxon>Eukaryota</taxon>
        <taxon>Viridiplantae</taxon>
        <taxon>Streptophyta</taxon>
        <taxon>Embryophyta</taxon>
        <taxon>Tracheophyta</taxon>
        <taxon>Spermatophyta</taxon>
        <taxon>Magnoliopsida</taxon>
        <taxon>eudicotyledons</taxon>
        <taxon>Gunneridae</taxon>
        <taxon>Pentapetalae</taxon>
        <taxon>asterids</taxon>
        <taxon>campanulids</taxon>
        <taxon>Asterales</taxon>
        <taxon>Asteraceae</taxon>
        <taxon>Carduoideae</taxon>
        <taxon>Cardueae</taxon>
        <taxon>Arctiinae</taxon>
        <taxon>Arctium</taxon>
    </lineage>
</organism>
<sequence>MTTSLSTCFQPITIISNNRNNRIKPPTVANGGHHHHHIGRQSRSAFEDLFNLEPRYEPPHWADFEKVNEMTSMVFVLENLSIKCLSMSNIPFKFNNNNINRTSDNGL</sequence>
<proteinExistence type="predicted"/>
<keyword evidence="2" id="KW-1185">Reference proteome</keyword>
<reference evidence="2" key="1">
    <citation type="journal article" date="2022" name="Mol. Ecol. Resour.">
        <title>The genomes of chicory, endive, great burdock and yacon provide insights into Asteraceae palaeo-polyploidization history and plant inulin production.</title>
        <authorList>
            <person name="Fan W."/>
            <person name="Wang S."/>
            <person name="Wang H."/>
            <person name="Wang A."/>
            <person name="Jiang F."/>
            <person name="Liu H."/>
            <person name="Zhao H."/>
            <person name="Xu D."/>
            <person name="Zhang Y."/>
        </authorList>
    </citation>
    <scope>NUCLEOTIDE SEQUENCE [LARGE SCALE GENOMIC DNA]</scope>
    <source>
        <strain evidence="2">cv. Niubang</strain>
    </source>
</reference>
<dbReference type="EMBL" id="CM042056">
    <property type="protein sequence ID" value="KAI3698173.1"/>
    <property type="molecule type" value="Genomic_DNA"/>
</dbReference>
<evidence type="ECO:0000313" key="2">
    <source>
        <dbReference type="Proteomes" id="UP001055879"/>
    </source>
</evidence>
<name>A0ACB8ZKL5_ARCLA</name>